<evidence type="ECO:0000313" key="1">
    <source>
        <dbReference type="EMBL" id="JAD70133.1"/>
    </source>
</evidence>
<accession>A0A0A9C6S4</accession>
<reference evidence="1" key="2">
    <citation type="journal article" date="2015" name="Data Brief">
        <title>Shoot transcriptome of the giant reed, Arundo donax.</title>
        <authorList>
            <person name="Barrero R.A."/>
            <person name="Guerrero F.D."/>
            <person name="Moolhuijzen P."/>
            <person name="Goolsby J.A."/>
            <person name="Tidwell J."/>
            <person name="Bellgard S.E."/>
            <person name="Bellgard M.I."/>
        </authorList>
    </citation>
    <scope>NUCLEOTIDE SEQUENCE</scope>
    <source>
        <tissue evidence="1">Shoot tissue taken approximately 20 cm above the soil surface</tissue>
    </source>
</reference>
<name>A0A0A9C6S4_ARUDO</name>
<dbReference type="AlphaFoldDB" id="A0A0A9C6S4"/>
<dbReference type="EMBL" id="GBRH01227762">
    <property type="protein sequence ID" value="JAD70133.1"/>
    <property type="molecule type" value="Transcribed_RNA"/>
</dbReference>
<proteinExistence type="predicted"/>
<organism evidence="1">
    <name type="scientific">Arundo donax</name>
    <name type="common">Giant reed</name>
    <name type="synonym">Donax arundinaceus</name>
    <dbReference type="NCBI Taxonomy" id="35708"/>
    <lineage>
        <taxon>Eukaryota</taxon>
        <taxon>Viridiplantae</taxon>
        <taxon>Streptophyta</taxon>
        <taxon>Embryophyta</taxon>
        <taxon>Tracheophyta</taxon>
        <taxon>Spermatophyta</taxon>
        <taxon>Magnoliopsida</taxon>
        <taxon>Liliopsida</taxon>
        <taxon>Poales</taxon>
        <taxon>Poaceae</taxon>
        <taxon>PACMAD clade</taxon>
        <taxon>Arundinoideae</taxon>
        <taxon>Arundineae</taxon>
        <taxon>Arundo</taxon>
    </lineage>
</organism>
<sequence>MFDHHGEPILKKYYSNLRSKAVQKELNT</sequence>
<reference evidence="1" key="1">
    <citation type="submission" date="2014-09" db="EMBL/GenBank/DDBJ databases">
        <authorList>
            <person name="Magalhaes I.L.F."/>
            <person name="Oliveira U."/>
            <person name="Santos F.R."/>
            <person name="Vidigal T.H.D.A."/>
            <person name="Brescovit A.D."/>
            <person name="Santos A.J."/>
        </authorList>
    </citation>
    <scope>NUCLEOTIDE SEQUENCE</scope>
    <source>
        <tissue evidence="1">Shoot tissue taken approximately 20 cm above the soil surface</tissue>
    </source>
</reference>
<protein>
    <submittedName>
        <fullName evidence="1">Uncharacterized protein</fullName>
    </submittedName>
</protein>